<feature type="transmembrane region" description="Helical" evidence="7">
    <location>
        <begin position="194"/>
        <end position="214"/>
    </location>
</feature>
<evidence type="ECO:0000256" key="4">
    <source>
        <dbReference type="ARBA" id="ARBA00023136"/>
    </source>
</evidence>
<dbReference type="EMBL" id="RYZI01000020">
    <property type="protein sequence ID" value="RWA13734.1"/>
    <property type="molecule type" value="Genomic_DNA"/>
</dbReference>
<evidence type="ECO:0000256" key="2">
    <source>
        <dbReference type="ARBA" id="ARBA00022692"/>
    </source>
</evidence>
<feature type="domain" description="Rhodopsin" evidence="8">
    <location>
        <begin position="26"/>
        <end position="258"/>
    </location>
</feature>
<evidence type="ECO:0000313" key="10">
    <source>
        <dbReference type="Proteomes" id="UP000286045"/>
    </source>
</evidence>
<feature type="transmembrane region" description="Helical" evidence="7">
    <location>
        <begin position="226"/>
        <end position="253"/>
    </location>
</feature>
<organism evidence="9 10">
    <name type="scientific">Xylaria grammica</name>
    <dbReference type="NCBI Taxonomy" id="363999"/>
    <lineage>
        <taxon>Eukaryota</taxon>
        <taxon>Fungi</taxon>
        <taxon>Dikarya</taxon>
        <taxon>Ascomycota</taxon>
        <taxon>Pezizomycotina</taxon>
        <taxon>Sordariomycetes</taxon>
        <taxon>Xylariomycetidae</taxon>
        <taxon>Xylariales</taxon>
        <taxon>Xylariaceae</taxon>
        <taxon>Xylaria</taxon>
    </lineage>
</organism>
<dbReference type="InterPro" id="IPR049326">
    <property type="entry name" value="Rhodopsin_dom_fungi"/>
</dbReference>
<evidence type="ECO:0000256" key="1">
    <source>
        <dbReference type="ARBA" id="ARBA00004141"/>
    </source>
</evidence>
<evidence type="ECO:0000256" key="3">
    <source>
        <dbReference type="ARBA" id="ARBA00022989"/>
    </source>
</evidence>
<feature type="region of interest" description="Disordered" evidence="6">
    <location>
        <begin position="267"/>
        <end position="296"/>
    </location>
</feature>
<dbReference type="AlphaFoldDB" id="A0A439DH70"/>
<comment type="subcellular location">
    <subcellularLocation>
        <location evidence="1">Membrane</location>
        <topology evidence="1">Multi-pass membrane protein</topology>
    </subcellularLocation>
</comment>
<feature type="transmembrane region" description="Helical" evidence="7">
    <location>
        <begin position="38"/>
        <end position="61"/>
    </location>
</feature>
<protein>
    <recommendedName>
        <fullName evidence="8">Rhodopsin domain-containing protein</fullName>
    </recommendedName>
</protein>
<evidence type="ECO:0000256" key="5">
    <source>
        <dbReference type="ARBA" id="ARBA00038359"/>
    </source>
</evidence>
<keyword evidence="2 7" id="KW-0812">Transmembrane</keyword>
<evidence type="ECO:0000313" key="9">
    <source>
        <dbReference type="EMBL" id="RWA13734.1"/>
    </source>
</evidence>
<comment type="similarity">
    <text evidence="5">Belongs to the SAT4 family.</text>
</comment>
<keyword evidence="4 7" id="KW-0472">Membrane</keyword>
<keyword evidence="10" id="KW-1185">Reference proteome</keyword>
<dbReference type="PANTHER" id="PTHR33048">
    <property type="entry name" value="PTH11-LIKE INTEGRAL MEMBRANE PROTEIN (AFU_ORTHOLOGUE AFUA_5G11245)"/>
    <property type="match status" value="1"/>
</dbReference>
<feature type="transmembrane region" description="Helical" evidence="7">
    <location>
        <begin position="88"/>
        <end position="112"/>
    </location>
</feature>
<reference evidence="9 10" key="1">
    <citation type="submission" date="2018-12" db="EMBL/GenBank/DDBJ databases">
        <title>Draft genome sequence of Xylaria grammica IHI A82.</title>
        <authorList>
            <person name="Buettner E."/>
            <person name="Kellner H."/>
        </authorList>
    </citation>
    <scope>NUCLEOTIDE SEQUENCE [LARGE SCALE GENOMIC DNA]</scope>
    <source>
        <strain evidence="9 10">IHI A82</strain>
    </source>
</reference>
<dbReference type="GO" id="GO:0016020">
    <property type="term" value="C:membrane"/>
    <property type="evidence" value="ECO:0007669"/>
    <property type="project" value="UniProtKB-SubCell"/>
</dbReference>
<accession>A0A439DH70</accession>
<sequence>MAESNVLAMTVTMIVLSIVSFGFMLLRFYSKYLTRAMLGLDDIVLALSWTLHLVFVIISIISTRYGLGSHLDDIDLTLLPRLLKLLPIAQFFAVISVAVSKSSFILTLLRLVQKGWQKAVLWFMLATVNGSLLSISIVQFFQCSEPPTPGCVPGNQVIALGVFAAAYSAAVDLVLVVFPSLVIWSLQMRQREKLGIIISMSLGVVAGVVGIYKSTTIPNVSRSVDFAYGTAIVLIWLVAEVCSTIIAASIPFYRPLLRHVASRTGKSGTESYALGSRRRDGHSRIGSQTDLKSGIEFDDNSDKGILGAPSRIVRKTNITVEYENHDQARRAGQRQGHRDVF</sequence>
<dbReference type="STRING" id="363999.A0A439DH70"/>
<feature type="transmembrane region" description="Helical" evidence="7">
    <location>
        <begin position="6"/>
        <end position="26"/>
    </location>
</feature>
<dbReference type="InterPro" id="IPR052337">
    <property type="entry name" value="SAT4-like"/>
</dbReference>
<gene>
    <name evidence="9" type="ORF">EKO27_g1375</name>
</gene>
<feature type="transmembrane region" description="Helical" evidence="7">
    <location>
        <begin position="119"/>
        <end position="138"/>
    </location>
</feature>
<evidence type="ECO:0000259" key="8">
    <source>
        <dbReference type="Pfam" id="PF20684"/>
    </source>
</evidence>
<proteinExistence type="inferred from homology"/>
<dbReference type="PANTHER" id="PTHR33048:SF92">
    <property type="entry name" value="INTEGRAL MEMBRANE PROTEIN"/>
    <property type="match status" value="1"/>
</dbReference>
<keyword evidence="3 7" id="KW-1133">Transmembrane helix</keyword>
<feature type="transmembrane region" description="Helical" evidence="7">
    <location>
        <begin position="158"/>
        <end position="182"/>
    </location>
</feature>
<name>A0A439DH70_9PEZI</name>
<evidence type="ECO:0000256" key="6">
    <source>
        <dbReference type="SAM" id="MobiDB-lite"/>
    </source>
</evidence>
<dbReference type="Pfam" id="PF20684">
    <property type="entry name" value="Fung_rhodopsin"/>
    <property type="match status" value="1"/>
</dbReference>
<dbReference type="Proteomes" id="UP000286045">
    <property type="component" value="Unassembled WGS sequence"/>
</dbReference>
<comment type="caution">
    <text evidence="9">The sequence shown here is derived from an EMBL/GenBank/DDBJ whole genome shotgun (WGS) entry which is preliminary data.</text>
</comment>
<evidence type="ECO:0000256" key="7">
    <source>
        <dbReference type="SAM" id="Phobius"/>
    </source>
</evidence>